<dbReference type="Proteomes" id="UP000076858">
    <property type="component" value="Unassembled WGS sequence"/>
</dbReference>
<gene>
    <name evidence="1" type="ORF">APZ42_016961</name>
</gene>
<accession>A0A165A9Z7</accession>
<comment type="caution">
    <text evidence="1">The sequence shown here is derived from an EMBL/GenBank/DDBJ whole genome shotgun (WGS) entry which is preliminary data.</text>
</comment>
<name>A0A165A9Z7_9CRUS</name>
<sequence length="67" mass="7535">MPLAFSTLKKEKHNSGNLVRIVQTVNLGWNEMSPGFLGAPSSPFSIHLYWKVKGGKKHFQLVKKNVI</sequence>
<keyword evidence="2" id="KW-1185">Reference proteome</keyword>
<proteinExistence type="predicted"/>
<protein>
    <submittedName>
        <fullName evidence="1">Uncharacterized protein</fullName>
    </submittedName>
</protein>
<evidence type="ECO:0000313" key="2">
    <source>
        <dbReference type="Proteomes" id="UP000076858"/>
    </source>
</evidence>
<organism evidence="1 2">
    <name type="scientific">Daphnia magna</name>
    <dbReference type="NCBI Taxonomy" id="35525"/>
    <lineage>
        <taxon>Eukaryota</taxon>
        <taxon>Metazoa</taxon>
        <taxon>Ecdysozoa</taxon>
        <taxon>Arthropoda</taxon>
        <taxon>Crustacea</taxon>
        <taxon>Branchiopoda</taxon>
        <taxon>Diplostraca</taxon>
        <taxon>Cladocera</taxon>
        <taxon>Anomopoda</taxon>
        <taxon>Daphniidae</taxon>
        <taxon>Daphnia</taxon>
    </lineage>
</organism>
<dbReference type="AlphaFoldDB" id="A0A165A9Z7"/>
<dbReference type="EMBL" id="LRGB01000642">
    <property type="protein sequence ID" value="KZS17354.1"/>
    <property type="molecule type" value="Genomic_DNA"/>
</dbReference>
<reference evidence="1 2" key="1">
    <citation type="submission" date="2016-03" db="EMBL/GenBank/DDBJ databases">
        <title>EvidentialGene: Evidence-directed Construction of Genes on Genomes.</title>
        <authorList>
            <person name="Gilbert D.G."/>
            <person name="Choi J.-H."/>
            <person name="Mockaitis K."/>
            <person name="Colbourne J."/>
            <person name="Pfrender M."/>
        </authorList>
    </citation>
    <scope>NUCLEOTIDE SEQUENCE [LARGE SCALE GENOMIC DNA]</scope>
    <source>
        <strain evidence="1 2">Xinb3</strain>
        <tissue evidence="1">Complete organism</tissue>
    </source>
</reference>
<evidence type="ECO:0000313" key="1">
    <source>
        <dbReference type="EMBL" id="KZS17354.1"/>
    </source>
</evidence>